<proteinExistence type="inferred from homology"/>
<evidence type="ECO:0000256" key="8">
    <source>
        <dbReference type="ARBA" id="ARBA00023010"/>
    </source>
</evidence>
<sequence length="82" mass="9479">AQRAEEMKRELENEVRVQQVQGLLTSINEKCFTKCVTKPGASLSGSEQTCLSRCMDRYMETFTIVSRTYVSRVQRERVERAT</sequence>
<evidence type="ECO:0000256" key="9">
    <source>
        <dbReference type="ARBA" id="ARBA00023128"/>
    </source>
</evidence>
<evidence type="ECO:0000256" key="10">
    <source>
        <dbReference type="ARBA" id="ARBA00023157"/>
    </source>
</evidence>
<dbReference type="GO" id="GO:0015031">
    <property type="term" value="P:protein transport"/>
    <property type="evidence" value="ECO:0007669"/>
    <property type="project" value="UniProtKB-KW"/>
</dbReference>
<evidence type="ECO:0000256" key="1">
    <source>
        <dbReference type="ARBA" id="ARBA00004137"/>
    </source>
</evidence>
<protein>
    <recommendedName>
        <fullName evidence="12">Mitochondrial import inner membrane translocase subunit</fullName>
    </recommendedName>
</protein>
<evidence type="ECO:0000259" key="13">
    <source>
        <dbReference type="Pfam" id="PF02953"/>
    </source>
</evidence>
<dbReference type="Pfam" id="PF02953">
    <property type="entry name" value="zf-Tim10_DDP"/>
    <property type="match status" value="1"/>
</dbReference>
<keyword evidence="8 12" id="KW-0811">Translocation</keyword>
<keyword evidence="3 12" id="KW-0813">Transport</keyword>
<dbReference type="InterPro" id="IPR035427">
    <property type="entry name" value="Tim10-like_dom_sf"/>
</dbReference>
<comment type="subcellular location">
    <subcellularLocation>
        <location evidence="1 12">Mitochondrion inner membrane</location>
        <topology evidence="1 12">Peripheral membrane protein</topology>
        <orientation evidence="1 12">Intermembrane side</orientation>
    </subcellularLocation>
</comment>
<dbReference type="OrthoDB" id="7813104at2759"/>
<feature type="domain" description="Tim10-like" evidence="13">
    <location>
        <begin position="10"/>
        <end position="70"/>
    </location>
</feature>
<comment type="subunit">
    <text evidence="12">Heterohexamer.</text>
</comment>
<comment type="function">
    <text evidence="12">Mitochondrial intermembrane chaperone that participates in the import and insertion of some multi-pass transmembrane proteins into the mitochondrial inner membrane. Also required for the transfer of beta-barrel precursors from the TOM complex to the sorting and assembly machinery (SAM complex) of the outer membrane. Acts as a chaperone-like protein that protects the hydrophobic precursors from aggregation and guide them through the mitochondrial intermembrane space.</text>
</comment>
<reference evidence="14 15" key="1">
    <citation type="journal article" date="2019" name="Nat. Ecol. Evol.">
        <title>Megaphylogeny resolves global patterns of mushroom evolution.</title>
        <authorList>
            <person name="Varga T."/>
            <person name="Krizsan K."/>
            <person name="Foldi C."/>
            <person name="Dima B."/>
            <person name="Sanchez-Garcia M."/>
            <person name="Sanchez-Ramirez S."/>
            <person name="Szollosi G.J."/>
            <person name="Szarkandi J.G."/>
            <person name="Papp V."/>
            <person name="Albert L."/>
            <person name="Andreopoulos W."/>
            <person name="Angelini C."/>
            <person name="Antonin V."/>
            <person name="Barry K.W."/>
            <person name="Bougher N.L."/>
            <person name="Buchanan P."/>
            <person name="Buyck B."/>
            <person name="Bense V."/>
            <person name="Catcheside P."/>
            <person name="Chovatia M."/>
            <person name="Cooper J."/>
            <person name="Damon W."/>
            <person name="Desjardin D."/>
            <person name="Finy P."/>
            <person name="Geml J."/>
            <person name="Haridas S."/>
            <person name="Hughes K."/>
            <person name="Justo A."/>
            <person name="Karasinski D."/>
            <person name="Kautmanova I."/>
            <person name="Kiss B."/>
            <person name="Kocsube S."/>
            <person name="Kotiranta H."/>
            <person name="LaButti K.M."/>
            <person name="Lechner B.E."/>
            <person name="Liimatainen K."/>
            <person name="Lipzen A."/>
            <person name="Lukacs Z."/>
            <person name="Mihaltcheva S."/>
            <person name="Morgado L.N."/>
            <person name="Niskanen T."/>
            <person name="Noordeloos M.E."/>
            <person name="Ohm R.A."/>
            <person name="Ortiz-Santana B."/>
            <person name="Ovrebo C."/>
            <person name="Racz N."/>
            <person name="Riley R."/>
            <person name="Savchenko A."/>
            <person name="Shiryaev A."/>
            <person name="Soop K."/>
            <person name="Spirin V."/>
            <person name="Szebenyi C."/>
            <person name="Tomsovsky M."/>
            <person name="Tulloss R.E."/>
            <person name="Uehling J."/>
            <person name="Grigoriev I.V."/>
            <person name="Vagvolgyi C."/>
            <person name="Papp T."/>
            <person name="Martin F.M."/>
            <person name="Miettinen O."/>
            <person name="Hibbett D.S."/>
            <person name="Nagy L.G."/>
        </authorList>
    </citation>
    <scope>NUCLEOTIDE SEQUENCE [LARGE SCALE GENOMIC DNA]</scope>
    <source>
        <strain evidence="14 15">OMC1185</strain>
    </source>
</reference>
<evidence type="ECO:0000256" key="7">
    <source>
        <dbReference type="ARBA" id="ARBA00022927"/>
    </source>
</evidence>
<dbReference type="GO" id="GO:0045039">
    <property type="term" value="P:protein insertion into mitochondrial inner membrane"/>
    <property type="evidence" value="ECO:0007669"/>
    <property type="project" value="UniProtKB-ARBA"/>
</dbReference>
<keyword evidence="4" id="KW-0479">Metal-binding</keyword>
<gene>
    <name evidence="14" type="ORF">OE88DRAFT_1632227</name>
</gene>
<feature type="non-terminal residue" evidence="14">
    <location>
        <position position="1"/>
    </location>
</feature>
<keyword evidence="6" id="KW-0862">Zinc</keyword>
<dbReference type="FunFam" id="1.10.287.810:FF:000001">
    <property type="entry name" value="mitochondrial import inner membrane translocase subunit TIM13"/>
    <property type="match status" value="1"/>
</dbReference>
<organism evidence="14 15">
    <name type="scientific">Heliocybe sulcata</name>
    <dbReference type="NCBI Taxonomy" id="5364"/>
    <lineage>
        <taxon>Eukaryota</taxon>
        <taxon>Fungi</taxon>
        <taxon>Dikarya</taxon>
        <taxon>Basidiomycota</taxon>
        <taxon>Agaricomycotina</taxon>
        <taxon>Agaricomycetes</taxon>
        <taxon>Gloeophyllales</taxon>
        <taxon>Gloeophyllaceae</taxon>
        <taxon>Heliocybe</taxon>
    </lineage>
</organism>
<keyword evidence="11 12" id="KW-0143">Chaperone</keyword>
<evidence type="ECO:0000256" key="3">
    <source>
        <dbReference type="ARBA" id="ARBA00022448"/>
    </source>
</evidence>
<name>A0A5C3N8D7_9AGAM</name>
<keyword evidence="5 12" id="KW-0472">Membrane</keyword>
<dbReference type="EMBL" id="ML213514">
    <property type="protein sequence ID" value="TFK50071.1"/>
    <property type="molecule type" value="Genomic_DNA"/>
</dbReference>
<dbReference type="STRING" id="5364.A0A5C3N8D7"/>
<dbReference type="GO" id="GO:0042719">
    <property type="term" value="C:mitochondrial intermembrane space chaperone complex"/>
    <property type="evidence" value="ECO:0007669"/>
    <property type="project" value="UniProtKB-ARBA"/>
</dbReference>
<evidence type="ECO:0000313" key="14">
    <source>
        <dbReference type="EMBL" id="TFK50071.1"/>
    </source>
</evidence>
<evidence type="ECO:0000256" key="11">
    <source>
        <dbReference type="ARBA" id="ARBA00023186"/>
    </source>
</evidence>
<evidence type="ECO:0000256" key="12">
    <source>
        <dbReference type="RuleBase" id="RU367043"/>
    </source>
</evidence>
<evidence type="ECO:0000256" key="6">
    <source>
        <dbReference type="ARBA" id="ARBA00022833"/>
    </source>
</evidence>
<keyword evidence="15" id="KW-1185">Reference proteome</keyword>
<keyword evidence="10 12" id="KW-1015">Disulfide bond</keyword>
<evidence type="ECO:0000256" key="5">
    <source>
        <dbReference type="ARBA" id="ARBA00022792"/>
    </source>
</evidence>
<evidence type="ECO:0000256" key="2">
    <source>
        <dbReference type="ARBA" id="ARBA00006720"/>
    </source>
</evidence>
<keyword evidence="9 12" id="KW-0496">Mitochondrion</keyword>
<comment type="domain">
    <text evidence="12">The twin CX3C motif contains 4 conserved Cys residues that form 2 disulfide bonds in the mitochondrial intermembrane space.</text>
</comment>
<accession>A0A5C3N8D7</accession>
<dbReference type="SUPFAM" id="SSF144122">
    <property type="entry name" value="Tim10-like"/>
    <property type="match status" value="1"/>
</dbReference>
<dbReference type="Gene3D" id="1.10.287.810">
    <property type="entry name" value="Mitochondrial import inner membrane translocase subunit tim13 like domains"/>
    <property type="match status" value="1"/>
</dbReference>
<comment type="similarity">
    <text evidence="2 12">Belongs to the small Tim family.</text>
</comment>
<keyword evidence="5 12" id="KW-0999">Mitochondrion inner membrane</keyword>
<dbReference type="AlphaFoldDB" id="A0A5C3N8D7"/>
<evidence type="ECO:0000313" key="15">
    <source>
        <dbReference type="Proteomes" id="UP000305948"/>
    </source>
</evidence>
<dbReference type="Proteomes" id="UP000305948">
    <property type="component" value="Unassembled WGS sequence"/>
</dbReference>
<evidence type="ECO:0000256" key="4">
    <source>
        <dbReference type="ARBA" id="ARBA00022723"/>
    </source>
</evidence>
<dbReference type="InterPro" id="IPR004217">
    <property type="entry name" value="Tim10-like"/>
</dbReference>
<keyword evidence="7 12" id="KW-0653">Protein transport</keyword>
<dbReference type="GO" id="GO:0005743">
    <property type="term" value="C:mitochondrial inner membrane"/>
    <property type="evidence" value="ECO:0007669"/>
    <property type="project" value="UniProtKB-SubCell"/>
</dbReference>
<dbReference type="GO" id="GO:0046872">
    <property type="term" value="F:metal ion binding"/>
    <property type="evidence" value="ECO:0007669"/>
    <property type="project" value="UniProtKB-KW"/>
</dbReference>